<dbReference type="InterPro" id="IPR006311">
    <property type="entry name" value="TAT_signal"/>
</dbReference>
<feature type="domain" description="Rhodanese" evidence="6">
    <location>
        <begin position="75"/>
        <end position="186"/>
    </location>
</feature>
<dbReference type="InterPro" id="IPR036873">
    <property type="entry name" value="Rhodanese-like_dom_sf"/>
</dbReference>
<evidence type="ECO:0000256" key="5">
    <source>
        <dbReference type="SAM" id="SignalP"/>
    </source>
</evidence>
<dbReference type="eggNOG" id="COG2897">
    <property type="taxonomic scope" value="Bacteria"/>
</dbReference>
<dbReference type="InterPro" id="IPR001307">
    <property type="entry name" value="Thiosulphate_STrfase_CS"/>
</dbReference>
<reference evidence="8" key="1">
    <citation type="journal article" date="2013" name="Proc. Natl. Acad. Sci. U.S.A.">
        <title>Improving the coverage of the cyanobacterial phylum using diversity-driven genome sequencing.</title>
        <authorList>
            <person name="Shih P.M."/>
            <person name="Wu D."/>
            <person name="Latifi A."/>
            <person name="Axen S.D."/>
            <person name="Fewer D.P."/>
            <person name="Talla E."/>
            <person name="Calteau A."/>
            <person name="Cai F."/>
            <person name="Tandeau de Marsac N."/>
            <person name="Rippka R."/>
            <person name="Herdman M."/>
            <person name="Sivonen K."/>
            <person name="Coursin T."/>
            <person name="Laurent T."/>
            <person name="Goodwin L."/>
            <person name="Nolan M."/>
            <person name="Davenport K.W."/>
            <person name="Han C.S."/>
            <person name="Rubin E.M."/>
            <person name="Eisen J.A."/>
            <person name="Woyke T."/>
            <person name="Gugger M."/>
            <person name="Kerfeld C.A."/>
        </authorList>
    </citation>
    <scope>NUCLEOTIDE SEQUENCE [LARGE SCALE GENOMIC DNA]</scope>
    <source>
        <strain evidence="8">ATCC 27147 / PCC 6307</strain>
    </source>
</reference>
<evidence type="ECO:0000259" key="6">
    <source>
        <dbReference type="PROSITE" id="PS50206"/>
    </source>
</evidence>
<dbReference type="Pfam" id="PF00581">
    <property type="entry name" value="Rhodanese"/>
    <property type="match status" value="2"/>
</dbReference>
<dbReference type="STRING" id="292564.Cyagr_1511"/>
<feature type="domain" description="Rhodanese" evidence="6">
    <location>
        <begin position="216"/>
        <end position="337"/>
    </location>
</feature>
<dbReference type="PROSITE" id="PS51318">
    <property type="entry name" value="TAT"/>
    <property type="match status" value="1"/>
</dbReference>
<dbReference type="SUPFAM" id="SSF52821">
    <property type="entry name" value="Rhodanese/Cell cycle control phosphatase"/>
    <property type="match status" value="2"/>
</dbReference>
<evidence type="ECO:0000256" key="2">
    <source>
        <dbReference type="ARBA" id="ARBA00023136"/>
    </source>
</evidence>
<protein>
    <recommendedName>
        <fullName evidence="4">Sulfurtransferase</fullName>
    </recommendedName>
</protein>
<keyword evidence="1" id="KW-0677">Repeat</keyword>
<dbReference type="OrthoDB" id="9770030at2"/>
<evidence type="ECO:0000256" key="1">
    <source>
        <dbReference type="ARBA" id="ARBA00022737"/>
    </source>
</evidence>
<dbReference type="Gene3D" id="3.40.250.10">
    <property type="entry name" value="Rhodanese-like domain"/>
    <property type="match status" value="2"/>
</dbReference>
<dbReference type="InterPro" id="IPR051126">
    <property type="entry name" value="Thiosulfate_sulfurtransferase"/>
</dbReference>
<keyword evidence="4 7" id="KW-0808">Transferase</keyword>
<sequence length="349" mass="36709">MPFSKLRLSRRLLVSVALGAATAITTATTLGIGSSPTTQALAAAPAQASSGVTTLAAGGTSFQVLSPEQAAAAASSGRWKVLDVRPVPPLSYIGGHVPGAVHLSEQAFRGPNGRLPFQIWSPTKLASLLSQAGISNRDSVLVYSDGNDVLGTALVSYILEKSGVRQVAIVDGGLSGYKAAGQSTTKAFPTFQAGSFRPTTVKGLAITLDELQPLIGRSNVVIIDPRPKAQFEGTDQTFIRNGHIPGAKNIPWQAFTEANNADEAKKNAHKLKSAEELRALLVSRGITPDKEIIVSCSTGREASLQFLTLRHVLKYPNVRIYEGSWTEYSASNLPIAVGPEGSPALVSSR</sequence>
<organism evidence="7 8">
    <name type="scientific">Cyanobium gracile (strain ATCC 27147 / PCC 6307)</name>
    <dbReference type="NCBI Taxonomy" id="292564"/>
    <lineage>
        <taxon>Bacteria</taxon>
        <taxon>Bacillati</taxon>
        <taxon>Cyanobacteriota</taxon>
        <taxon>Cyanophyceae</taxon>
        <taxon>Synechococcales</taxon>
        <taxon>Prochlorococcaceae</taxon>
        <taxon>Cyanobium</taxon>
    </lineage>
</organism>
<dbReference type="EMBL" id="CP003495">
    <property type="protein sequence ID" value="AFY28675.1"/>
    <property type="molecule type" value="Genomic_DNA"/>
</dbReference>
<dbReference type="AlphaFoldDB" id="K9P6C4"/>
<dbReference type="PROSITE" id="PS50206">
    <property type="entry name" value="RHODANESE_3"/>
    <property type="match status" value="2"/>
</dbReference>
<dbReference type="Proteomes" id="UP000010388">
    <property type="component" value="Chromosome"/>
</dbReference>
<dbReference type="PANTHER" id="PTHR43855">
    <property type="entry name" value="THIOSULFATE SULFURTRANSFERASE"/>
    <property type="match status" value="1"/>
</dbReference>
<name>K9P6C4_CYAGP</name>
<gene>
    <name evidence="7" type="ordered locus">Cyagr_1511</name>
</gene>
<feature type="signal peptide" evidence="5">
    <location>
        <begin position="1"/>
        <end position="27"/>
    </location>
</feature>
<dbReference type="PANTHER" id="PTHR43855:SF1">
    <property type="entry name" value="THIOSULFATE SULFURTRANSFERASE"/>
    <property type="match status" value="1"/>
</dbReference>
<proteinExistence type="predicted"/>
<evidence type="ECO:0000256" key="3">
    <source>
        <dbReference type="ARBA" id="ARBA00047549"/>
    </source>
</evidence>
<dbReference type="PROSITE" id="PS00380">
    <property type="entry name" value="RHODANESE_1"/>
    <property type="match status" value="1"/>
</dbReference>
<evidence type="ECO:0000313" key="8">
    <source>
        <dbReference type="Proteomes" id="UP000010388"/>
    </source>
</evidence>
<dbReference type="KEGG" id="cgc:Cyagr_1511"/>
<dbReference type="PATRIC" id="fig|292564.3.peg.1439"/>
<accession>K9P6C4</accession>
<dbReference type="GO" id="GO:0004792">
    <property type="term" value="F:thiosulfate-cyanide sulfurtransferase activity"/>
    <property type="evidence" value="ECO:0007669"/>
    <property type="project" value="UniProtKB-EC"/>
</dbReference>
<keyword evidence="5" id="KW-0732">Signal</keyword>
<dbReference type="CDD" id="cd01449">
    <property type="entry name" value="TST_Repeat_2"/>
    <property type="match status" value="1"/>
</dbReference>
<feature type="chain" id="PRO_5003934533" description="Sulfurtransferase" evidence="5">
    <location>
        <begin position="28"/>
        <end position="349"/>
    </location>
</feature>
<keyword evidence="2" id="KW-0472">Membrane</keyword>
<dbReference type="PROSITE" id="PS00683">
    <property type="entry name" value="RHODANESE_2"/>
    <property type="match status" value="1"/>
</dbReference>
<dbReference type="CDD" id="cd01448">
    <property type="entry name" value="TST_Repeat_1"/>
    <property type="match status" value="1"/>
</dbReference>
<comment type="catalytic activity">
    <reaction evidence="3">
        <text>thiosulfate + hydrogen cyanide = thiocyanate + sulfite + 2 H(+)</text>
        <dbReference type="Rhea" id="RHEA:16881"/>
        <dbReference type="ChEBI" id="CHEBI:15378"/>
        <dbReference type="ChEBI" id="CHEBI:17359"/>
        <dbReference type="ChEBI" id="CHEBI:18022"/>
        <dbReference type="ChEBI" id="CHEBI:18407"/>
        <dbReference type="ChEBI" id="CHEBI:33542"/>
        <dbReference type="EC" id="2.8.1.1"/>
    </reaction>
</comment>
<dbReference type="SMART" id="SM00450">
    <property type="entry name" value="RHOD"/>
    <property type="match status" value="2"/>
</dbReference>
<dbReference type="InterPro" id="IPR001763">
    <property type="entry name" value="Rhodanese-like_dom"/>
</dbReference>
<dbReference type="HOGENOM" id="CLU_031618_1_1_3"/>
<dbReference type="RefSeq" id="WP_015109126.1">
    <property type="nucleotide sequence ID" value="NC_019675.1"/>
</dbReference>
<evidence type="ECO:0000256" key="4">
    <source>
        <dbReference type="RuleBase" id="RU000507"/>
    </source>
</evidence>
<evidence type="ECO:0000313" key="7">
    <source>
        <dbReference type="EMBL" id="AFY28675.1"/>
    </source>
</evidence>